<keyword evidence="3" id="KW-1185">Reference proteome</keyword>
<dbReference type="SUPFAM" id="SSF51230">
    <property type="entry name" value="Single hybrid motif"/>
    <property type="match status" value="1"/>
</dbReference>
<accession>A0ABV7D8Z5</accession>
<proteinExistence type="predicted"/>
<feature type="domain" description="Lipoyl-binding" evidence="1">
    <location>
        <begin position="1"/>
        <end position="75"/>
    </location>
</feature>
<gene>
    <name evidence="2" type="ORF">ACFOKA_15575</name>
</gene>
<dbReference type="InterPro" id="IPR000089">
    <property type="entry name" value="Biotin_lipoyl"/>
</dbReference>
<dbReference type="CDD" id="cd06849">
    <property type="entry name" value="lipoyl_domain"/>
    <property type="match status" value="1"/>
</dbReference>
<dbReference type="EMBL" id="JBHRSL010000025">
    <property type="protein sequence ID" value="MFC3053321.1"/>
    <property type="molecule type" value="Genomic_DNA"/>
</dbReference>
<dbReference type="Pfam" id="PF00364">
    <property type="entry name" value="Biotin_lipoyl"/>
    <property type="match status" value="1"/>
</dbReference>
<dbReference type="RefSeq" id="WP_194211459.1">
    <property type="nucleotide sequence ID" value="NZ_CP061205.1"/>
</dbReference>
<protein>
    <submittedName>
        <fullName evidence="2">Lipoyl domain-containing protein</fullName>
    </submittedName>
</protein>
<sequence length="75" mass="8243">MDIQIPADFWEEDVEGVISSWLYDDGDTVEKGDVIVEVMVEKVMHELEAPASGILKQLVAEEEPAAKGSVVGRIE</sequence>
<evidence type="ECO:0000313" key="2">
    <source>
        <dbReference type="EMBL" id="MFC3053321.1"/>
    </source>
</evidence>
<name>A0ABV7D8Z5_9PROT</name>
<dbReference type="Proteomes" id="UP001595444">
    <property type="component" value="Unassembled WGS sequence"/>
</dbReference>
<dbReference type="Gene3D" id="2.40.50.100">
    <property type="match status" value="1"/>
</dbReference>
<reference evidence="3" key="1">
    <citation type="journal article" date="2019" name="Int. J. Syst. Evol. Microbiol.">
        <title>The Global Catalogue of Microorganisms (GCM) 10K type strain sequencing project: providing services to taxonomists for standard genome sequencing and annotation.</title>
        <authorList>
            <consortium name="The Broad Institute Genomics Platform"/>
            <consortium name="The Broad Institute Genome Sequencing Center for Infectious Disease"/>
            <person name="Wu L."/>
            <person name="Ma J."/>
        </authorList>
    </citation>
    <scope>NUCLEOTIDE SEQUENCE [LARGE SCALE GENOMIC DNA]</scope>
    <source>
        <strain evidence="3">KCTC 62164</strain>
    </source>
</reference>
<evidence type="ECO:0000313" key="3">
    <source>
        <dbReference type="Proteomes" id="UP001595444"/>
    </source>
</evidence>
<dbReference type="PROSITE" id="PS50968">
    <property type="entry name" value="BIOTINYL_LIPOYL"/>
    <property type="match status" value="1"/>
</dbReference>
<evidence type="ECO:0000259" key="1">
    <source>
        <dbReference type="PROSITE" id="PS50968"/>
    </source>
</evidence>
<organism evidence="2 3">
    <name type="scientific">Kordiimonas pumila</name>
    <dbReference type="NCBI Taxonomy" id="2161677"/>
    <lineage>
        <taxon>Bacteria</taxon>
        <taxon>Pseudomonadati</taxon>
        <taxon>Pseudomonadota</taxon>
        <taxon>Alphaproteobacteria</taxon>
        <taxon>Kordiimonadales</taxon>
        <taxon>Kordiimonadaceae</taxon>
        <taxon>Kordiimonas</taxon>
    </lineage>
</organism>
<dbReference type="InterPro" id="IPR011053">
    <property type="entry name" value="Single_hybrid_motif"/>
</dbReference>
<comment type="caution">
    <text evidence="2">The sequence shown here is derived from an EMBL/GenBank/DDBJ whole genome shotgun (WGS) entry which is preliminary data.</text>
</comment>